<dbReference type="Proteomes" id="UP000480303">
    <property type="component" value="Unassembled WGS sequence"/>
</dbReference>
<dbReference type="InterPro" id="IPR014710">
    <property type="entry name" value="RmlC-like_jellyroll"/>
</dbReference>
<comment type="caution">
    <text evidence="1">The sequence shown here is derived from an EMBL/GenBank/DDBJ whole genome shotgun (WGS) entry which is preliminary data.</text>
</comment>
<dbReference type="RefSeq" id="WP_172209420.1">
    <property type="nucleotide sequence ID" value="NZ_BLLI01000049.1"/>
</dbReference>
<dbReference type="AlphaFoldDB" id="A0A6A0BFD1"/>
<organism evidence="1 2">
    <name type="scientific">Pseudolactococcus hodotermopsidis</name>
    <dbReference type="NCBI Taxonomy" id="2709157"/>
    <lineage>
        <taxon>Bacteria</taxon>
        <taxon>Bacillati</taxon>
        <taxon>Bacillota</taxon>
        <taxon>Bacilli</taxon>
        <taxon>Lactobacillales</taxon>
        <taxon>Streptococcaceae</taxon>
        <taxon>Pseudolactococcus</taxon>
    </lineage>
</organism>
<dbReference type="EMBL" id="BLLI01000049">
    <property type="protein sequence ID" value="GFH42981.1"/>
    <property type="molecule type" value="Genomic_DNA"/>
</dbReference>
<gene>
    <name evidence="1" type="ORF">Hs30E_15320</name>
</gene>
<accession>A0A6A0BFD1</accession>
<proteinExistence type="predicted"/>
<keyword evidence="2" id="KW-1185">Reference proteome</keyword>
<dbReference type="InterPro" id="IPR011051">
    <property type="entry name" value="RmlC_Cupin_sf"/>
</dbReference>
<dbReference type="Gene3D" id="2.60.120.10">
    <property type="entry name" value="Jelly Rolls"/>
    <property type="match status" value="1"/>
</dbReference>
<evidence type="ECO:0000313" key="1">
    <source>
        <dbReference type="EMBL" id="GFH42981.1"/>
    </source>
</evidence>
<dbReference type="SUPFAM" id="SSF51182">
    <property type="entry name" value="RmlC-like cupins"/>
    <property type="match status" value="1"/>
</dbReference>
<reference evidence="1 2" key="1">
    <citation type="submission" date="2020-02" db="EMBL/GenBank/DDBJ databases">
        <title>Draft genome sequence of Lactococcus sp. Hs30E4-3.</title>
        <authorList>
            <person name="Noda S."/>
            <person name="Yuki M."/>
            <person name="Ohkuma M."/>
        </authorList>
    </citation>
    <scope>NUCLEOTIDE SEQUENCE [LARGE SCALE GENOMIC DNA]</scope>
    <source>
        <strain evidence="1 2">Hs30E4-3</strain>
    </source>
</reference>
<protein>
    <recommendedName>
        <fullName evidence="3">Cupin 2 conserved barrel domain-containing protein</fullName>
    </recommendedName>
</protein>
<sequence>MPVGVVQDWHKHVKLDENIIVTSGEITIEYLENGKISSKNVRENDVLRVKKSIHRISNLSSQTAKFIVFRFVPTGKDKRGLTDEKRLLMQFF</sequence>
<evidence type="ECO:0000313" key="2">
    <source>
        <dbReference type="Proteomes" id="UP000480303"/>
    </source>
</evidence>
<name>A0A6A0BFD1_9LACT</name>
<evidence type="ECO:0008006" key="3">
    <source>
        <dbReference type="Google" id="ProtNLM"/>
    </source>
</evidence>
<dbReference type="CDD" id="cd02208">
    <property type="entry name" value="cupin_RmlC-like"/>
    <property type="match status" value="1"/>
</dbReference>